<evidence type="ECO:0000256" key="3">
    <source>
        <dbReference type="ARBA" id="ARBA00005133"/>
    </source>
</evidence>
<dbReference type="AlphaFoldDB" id="V9TS00"/>
<dbReference type="Pfam" id="PF00977">
    <property type="entry name" value="His_biosynth"/>
    <property type="match status" value="1"/>
</dbReference>
<dbReference type="EMBL" id="CP006745">
    <property type="protein sequence ID" value="AHC73346.1"/>
    <property type="molecule type" value="Genomic_DNA"/>
</dbReference>
<keyword evidence="8 9" id="KW-0413">Isomerase</keyword>
<accession>V9TS00</accession>
<dbReference type="HOGENOM" id="CLU_048577_1_1_5"/>
<dbReference type="EC" id="5.3.1.16" evidence="9 11"/>
<comment type="catalytic activity">
    <reaction evidence="1 9 11">
        <text>1-(5-phospho-beta-D-ribosyl)-5-[(5-phospho-beta-D-ribosylamino)methylideneamino]imidazole-4-carboxamide = 5-[(5-phospho-1-deoxy-D-ribulos-1-ylimino)methylamino]-1-(5-phospho-beta-D-ribosyl)imidazole-4-carboxamide</text>
        <dbReference type="Rhea" id="RHEA:15469"/>
        <dbReference type="ChEBI" id="CHEBI:58435"/>
        <dbReference type="ChEBI" id="CHEBI:58525"/>
        <dbReference type="EC" id="5.3.1.16"/>
    </reaction>
</comment>
<dbReference type="InterPro" id="IPR006063">
    <property type="entry name" value="HisA_bact_arch"/>
</dbReference>
<evidence type="ECO:0000313" key="12">
    <source>
        <dbReference type="EMBL" id="AHC73346.1"/>
    </source>
</evidence>
<dbReference type="STRING" id="1401328.P856_108"/>
<dbReference type="PANTHER" id="PTHR43090">
    <property type="entry name" value="1-(5-PHOSPHORIBOSYL)-5-[(5-PHOSPHORIBOSYLAMINO)METHYLIDENEAMINO] IMIDAZOLE-4-CARBOXAMIDE ISOMERASE"/>
    <property type="match status" value="1"/>
</dbReference>
<dbReference type="UniPathway" id="UPA00031">
    <property type="reaction ID" value="UER00009"/>
</dbReference>
<evidence type="ECO:0000256" key="5">
    <source>
        <dbReference type="ARBA" id="ARBA00022490"/>
    </source>
</evidence>
<keyword evidence="5 9" id="KW-0963">Cytoplasm</keyword>
<dbReference type="GO" id="GO:0000162">
    <property type="term" value="P:L-tryptophan biosynthetic process"/>
    <property type="evidence" value="ECO:0007669"/>
    <property type="project" value="TreeGrafter"/>
</dbReference>
<dbReference type="InterPro" id="IPR011060">
    <property type="entry name" value="RibuloseP-bd_barrel"/>
</dbReference>
<dbReference type="SUPFAM" id="SSF51366">
    <property type="entry name" value="Ribulose-phoshate binding barrel"/>
    <property type="match status" value="1"/>
</dbReference>
<evidence type="ECO:0000256" key="8">
    <source>
        <dbReference type="ARBA" id="ARBA00023235"/>
    </source>
</evidence>
<gene>
    <name evidence="9 12" type="primary">hisA</name>
    <name evidence="12" type="ORF">P856_108</name>
</gene>
<dbReference type="InterPro" id="IPR044524">
    <property type="entry name" value="Isoase_HisA-like"/>
</dbReference>
<dbReference type="InterPro" id="IPR013785">
    <property type="entry name" value="Aldolase_TIM"/>
</dbReference>
<dbReference type="InterPro" id="IPR006062">
    <property type="entry name" value="His_biosynth"/>
</dbReference>
<feature type="active site" description="Proton acceptor" evidence="9">
    <location>
        <position position="14"/>
    </location>
</feature>
<protein>
    <recommendedName>
        <fullName evidence="9 11">1-(5-phosphoribosyl)-5-[(5-phosphoribosylamino)methylideneamino] imidazole-4-carboxamide isomerase</fullName>
        <ecNumber evidence="9 11">5.3.1.16</ecNumber>
    </recommendedName>
    <alternativeName>
        <fullName evidence="9">Phosphoribosylformimino-5-aminoimidazole carboxamide ribotide isomerase</fullName>
    </alternativeName>
</protein>
<evidence type="ECO:0000256" key="4">
    <source>
        <dbReference type="ARBA" id="ARBA00009667"/>
    </source>
</evidence>
<dbReference type="Gene3D" id="3.20.20.70">
    <property type="entry name" value="Aldolase class I"/>
    <property type="match status" value="1"/>
</dbReference>
<organism evidence="12 13">
    <name type="scientific">Candidatus Endolissoclinum faulkneri L5</name>
    <dbReference type="NCBI Taxonomy" id="1401328"/>
    <lineage>
        <taxon>Bacteria</taxon>
        <taxon>Pseudomonadati</taxon>
        <taxon>Pseudomonadota</taxon>
        <taxon>Alphaproteobacteria</taxon>
        <taxon>Rhodospirillales</taxon>
        <taxon>Rhodospirillaceae</taxon>
        <taxon>Candidatus Endolissoclinum</taxon>
    </lineage>
</organism>
<evidence type="ECO:0000256" key="10">
    <source>
        <dbReference type="RuleBase" id="RU003657"/>
    </source>
</evidence>
<dbReference type="GO" id="GO:0005737">
    <property type="term" value="C:cytoplasm"/>
    <property type="evidence" value="ECO:0007669"/>
    <property type="project" value="UniProtKB-SubCell"/>
</dbReference>
<dbReference type="Proteomes" id="UP000018700">
    <property type="component" value="Chromosome"/>
</dbReference>
<dbReference type="HAMAP" id="MF_01014">
    <property type="entry name" value="HisA"/>
    <property type="match status" value="1"/>
</dbReference>
<keyword evidence="13" id="KW-1185">Reference proteome</keyword>
<dbReference type="KEGG" id="efk:P856_108"/>
<reference evidence="12 13" key="1">
    <citation type="journal article" date="2013" name="PLoS ONE">
        <title>Bacterial endosymbiosis in a chordate host: long-term co-evolution and conservation of secondary metabolism.</title>
        <authorList>
            <person name="Kwan J.C."/>
            <person name="Schmidt E.W."/>
        </authorList>
    </citation>
    <scope>NUCLEOTIDE SEQUENCE [LARGE SCALE GENOMIC DNA]</scope>
    <source>
        <strain evidence="13">faulkneri L5</strain>
    </source>
</reference>
<dbReference type="InterPro" id="IPR023016">
    <property type="entry name" value="HisA/PriA"/>
</dbReference>
<keyword evidence="6 9" id="KW-0028">Amino-acid biosynthesis</keyword>
<evidence type="ECO:0000256" key="1">
    <source>
        <dbReference type="ARBA" id="ARBA00000901"/>
    </source>
</evidence>
<comment type="subcellular location">
    <subcellularLocation>
        <location evidence="2 9 11">Cytoplasm</location>
    </subcellularLocation>
</comment>
<dbReference type="FunFam" id="3.20.20.70:FF:000009">
    <property type="entry name" value="1-(5-phosphoribosyl)-5-[(5-phosphoribosylamino)methylideneamino] imidazole-4-carboxamide isomerase"/>
    <property type="match status" value="1"/>
</dbReference>
<proteinExistence type="inferred from homology"/>
<dbReference type="GO" id="GO:0000105">
    <property type="term" value="P:L-histidine biosynthetic process"/>
    <property type="evidence" value="ECO:0007669"/>
    <property type="project" value="UniProtKB-UniRule"/>
</dbReference>
<keyword evidence="7 9" id="KW-0368">Histidine biosynthesis</keyword>
<evidence type="ECO:0000256" key="9">
    <source>
        <dbReference type="HAMAP-Rule" id="MF_01014"/>
    </source>
</evidence>
<dbReference type="CDD" id="cd04732">
    <property type="entry name" value="HisA"/>
    <property type="match status" value="1"/>
</dbReference>
<name>V9TS00_9PROT</name>
<dbReference type="PATRIC" id="fig|1401328.3.peg.100"/>
<comment type="similarity">
    <text evidence="4 9 10">Belongs to the HisA/HisF family.</text>
</comment>
<evidence type="ECO:0000313" key="13">
    <source>
        <dbReference type="Proteomes" id="UP000018700"/>
    </source>
</evidence>
<dbReference type="eggNOG" id="COG0106">
    <property type="taxonomic scope" value="Bacteria"/>
</dbReference>
<comment type="pathway">
    <text evidence="3 9 11">Amino-acid biosynthesis; L-histidine biosynthesis; L-histidine from 5-phospho-alpha-D-ribose 1-diphosphate: step 4/9.</text>
</comment>
<evidence type="ECO:0000256" key="6">
    <source>
        <dbReference type="ARBA" id="ARBA00022605"/>
    </source>
</evidence>
<evidence type="ECO:0000256" key="7">
    <source>
        <dbReference type="ARBA" id="ARBA00023102"/>
    </source>
</evidence>
<dbReference type="NCBIfam" id="TIGR00007">
    <property type="entry name" value="1-(5-phosphoribosyl)-5-[(5-phosphoribosylamino)methylideneamino]imidazole-4-carboxamide isomerase"/>
    <property type="match status" value="1"/>
</dbReference>
<dbReference type="GO" id="GO:0003949">
    <property type="term" value="F:1-(5-phosphoribosyl)-5-[(5-phosphoribosylamino)methylideneamino]imidazole-4-carboxamide isomerase activity"/>
    <property type="evidence" value="ECO:0007669"/>
    <property type="project" value="UniProtKB-UniRule"/>
</dbReference>
<sequence length="252" mass="26713">MENILTVILYPAIDINGGKCVRLLRGERSSATIYAIDPAAQAKYFQDAGCTYIHVVDLEGAFSGKVVNVAAVRSILSIVDIPVQFGGGIRNRTHIDAWINAGISRVILGTLAVSNPDLVAAACRDYPGMISVSIDVRGGKAAIQGWTKTSKLTARDLALKFEDAGVASIVFTDIDRDGTMKGPNFKETKILAQVLSIPVIVSGGVSSIKDLSKLTKLNSDGVEGVIVGRALYDGRINLNNALRVLAGDNILC</sequence>
<evidence type="ECO:0000256" key="11">
    <source>
        <dbReference type="RuleBase" id="RU003658"/>
    </source>
</evidence>
<evidence type="ECO:0000256" key="2">
    <source>
        <dbReference type="ARBA" id="ARBA00004496"/>
    </source>
</evidence>
<feature type="active site" description="Proton donor" evidence="9">
    <location>
        <position position="135"/>
    </location>
</feature>
<dbReference type="PANTHER" id="PTHR43090:SF2">
    <property type="entry name" value="1-(5-PHOSPHORIBOSYL)-5-[(5-PHOSPHORIBOSYLAMINO)METHYLIDENEAMINO] IMIDAZOLE-4-CARBOXAMIDE ISOMERASE"/>
    <property type="match status" value="1"/>
</dbReference>